<dbReference type="PANTHER" id="PTHR30443:SF0">
    <property type="entry name" value="PHOSPHOETHANOLAMINE TRANSFERASE EPTA"/>
    <property type="match status" value="1"/>
</dbReference>
<evidence type="ECO:0000256" key="4">
    <source>
        <dbReference type="ARBA" id="ARBA00022679"/>
    </source>
</evidence>
<feature type="domain" description="Sulfatase N-terminal" evidence="9">
    <location>
        <begin position="227"/>
        <end position="508"/>
    </location>
</feature>
<dbReference type="InterPro" id="IPR017850">
    <property type="entry name" value="Alkaline_phosphatase_core_sf"/>
</dbReference>
<evidence type="ECO:0000256" key="1">
    <source>
        <dbReference type="ARBA" id="ARBA00004429"/>
    </source>
</evidence>
<evidence type="ECO:0000256" key="5">
    <source>
        <dbReference type="ARBA" id="ARBA00022692"/>
    </source>
</evidence>
<keyword evidence="12" id="KW-1185">Reference proteome</keyword>
<dbReference type="InterPro" id="IPR012549">
    <property type="entry name" value="EptA-like_N"/>
</dbReference>
<evidence type="ECO:0000256" key="3">
    <source>
        <dbReference type="ARBA" id="ARBA00022519"/>
    </source>
</evidence>
<accession>A0A518EMD4</accession>
<evidence type="ECO:0000313" key="11">
    <source>
        <dbReference type="EMBL" id="QDV05243.1"/>
    </source>
</evidence>
<dbReference type="NCBIfam" id="NF007160">
    <property type="entry name" value="PRK09598.1"/>
    <property type="match status" value="1"/>
</dbReference>
<dbReference type="AlphaFoldDB" id="A0A518EMD4"/>
<evidence type="ECO:0000256" key="2">
    <source>
        <dbReference type="ARBA" id="ARBA00022475"/>
    </source>
</evidence>
<dbReference type="Pfam" id="PF00884">
    <property type="entry name" value="Sulfatase"/>
    <property type="match status" value="1"/>
</dbReference>
<keyword evidence="4 11" id="KW-0808">Transferase</keyword>
<dbReference type="GO" id="GO:0016776">
    <property type="term" value="F:phosphotransferase activity, phosphate group as acceptor"/>
    <property type="evidence" value="ECO:0007669"/>
    <property type="project" value="TreeGrafter"/>
</dbReference>
<comment type="subcellular location">
    <subcellularLocation>
        <location evidence="1">Cell inner membrane</location>
        <topology evidence="1">Multi-pass membrane protein</topology>
    </subcellularLocation>
</comment>
<keyword evidence="6 8" id="KW-1133">Transmembrane helix</keyword>
<feature type="transmembrane region" description="Helical" evidence="8">
    <location>
        <begin position="78"/>
        <end position="100"/>
    </location>
</feature>
<dbReference type="OrthoDB" id="217306at2"/>
<sequence>MTLDRSRWQPRTTTFIVLMAAANALLYHAPLFSFAADHLEVGSFSGILTLVTALVALFSSTALLLSLLALVSHRLLKPICMVLAITSSIAVYFVATYQVVLDRTMMGNVQNTNLAESLELFHPKLLVYLALLGLLPAGLLAGVRVEKSPRLRVAAMAASVLVLTVTWGWMASGTWGWIDKNAKRLGGLVMPWSYVMNTVRSAAPKLWQSDVQILLPEAAFTDDEKSVVLLVIGESARAQNFSLYGYERPTNPQLEKAGAEALQSTMASSTYTTASVRCILSHVDSSSEFSTRYEPLPSYLQRHGVDVIWRSKNTGEPPIQVQTYETARELARDCPGPERDYDEVVLTGLEERIRSSSSQKILVVLHQAGSHGPSYSTKYPIHFEVFRQVCESVELGTCSEEELYNAYDNTILYTDQILSRTIDVLKRIPAASPLLIYISDHGESLGEYGLYLHGAPWMIAPDVQKAVPFIVWMSEEFTERRNVHPAQLQAQTAHSQRDIFHTILGALSIQSEVYEEEYDIFNESFSNR</sequence>
<dbReference type="SUPFAM" id="SSF53649">
    <property type="entry name" value="Alkaline phosphatase-like"/>
    <property type="match status" value="1"/>
</dbReference>
<dbReference type="EMBL" id="CP036434">
    <property type="protein sequence ID" value="QDV05243.1"/>
    <property type="molecule type" value="Genomic_DNA"/>
</dbReference>
<keyword evidence="3" id="KW-0997">Cell inner membrane</keyword>
<feature type="transmembrane region" description="Helical" evidence="8">
    <location>
        <begin position="153"/>
        <end position="178"/>
    </location>
</feature>
<evidence type="ECO:0000313" key="12">
    <source>
        <dbReference type="Proteomes" id="UP000320390"/>
    </source>
</evidence>
<protein>
    <submittedName>
        <fullName evidence="11">Phosphoethanolamine transferase EptA</fullName>
        <ecNumber evidence="11">2.7.-.-</ecNumber>
    </submittedName>
</protein>
<organism evidence="11 12">
    <name type="scientific">Saltatorellus ferox</name>
    <dbReference type="NCBI Taxonomy" id="2528018"/>
    <lineage>
        <taxon>Bacteria</taxon>
        <taxon>Pseudomonadati</taxon>
        <taxon>Planctomycetota</taxon>
        <taxon>Planctomycetia</taxon>
        <taxon>Planctomycetia incertae sedis</taxon>
        <taxon>Saltatorellus</taxon>
    </lineage>
</organism>
<dbReference type="GO" id="GO:0005886">
    <property type="term" value="C:plasma membrane"/>
    <property type="evidence" value="ECO:0007669"/>
    <property type="project" value="UniProtKB-SubCell"/>
</dbReference>
<evidence type="ECO:0000259" key="10">
    <source>
        <dbReference type="Pfam" id="PF08019"/>
    </source>
</evidence>
<keyword evidence="5 8" id="KW-0812">Transmembrane</keyword>
<keyword evidence="2" id="KW-1003">Cell membrane</keyword>
<evidence type="ECO:0000256" key="7">
    <source>
        <dbReference type="ARBA" id="ARBA00023136"/>
    </source>
</evidence>
<dbReference type="Pfam" id="PF08019">
    <property type="entry name" value="EptA_B_N"/>
    <property type="match status" value="1"/>
</dbReference>
<feature type="transmembrane region" description="Helical" evidence="8">
    <location>
        <begin position="120"/>
        <end position="141"/>
    </location>
</feature>
<dbReference type="CDD" id="cd16017">
    <property type="entry name" value="LptA"/>
    <property type="match status" value="1"/>
</dbReference>
<proteinExistence type="predicted"/>
<feature type="transmembrane region" description="Helical" evidence="8">
    <location>
        <begin position="47"/>
        <end position="71"/>
    </location>
</feature>
<gene>
    <name evidence="11" type="primary">eptA</name>
    <name evidence="11" type="ORF">Poly30_07390</name>
</gene>
<dbReference type="PANTHER" id="PTHR30443">
    <property type="entry name" value="INNER MEMBRANE PROTEIN"/>
    <property type="match status" value="1"/>
</dbReference>
<evidence type="ECO:0000256" key="6">
    <source>
        <dbReference type="ARBA" id="ARBA00022989"/>
    </source>
</evidence>
<dbReference type="InterPro" id="IPR040423">
    <property type="entry name" value="PEA_transferase"/>
</dbReference>
<reference evidence="11 12" key="1">
    <citation type="submission" date="2019-02" db="EMBL/GenBank/DDBJ databases">
        <title>Deep-cultivation of Planctomycetes and their phenomic and genomic characterization uncovers novel biology.</title>
        <authorList>
            <person name="Wiegand S."/>
            <person name="Jogler M."/>
            <person name="Boedeker C."/>
            <person name="Pinto D."/>
            <person name="Vollmers J."/>
            <person name="Rivas-Marin E."/>
            <person name="Kohn T."/>
            <person name="Peeters S.H."/>
            <person name="Heuer A."/>
            <person name="Rast P."/>
            <person name="Oberbeckmann S."/>
            <person name="Bunk B."/>
            <person name="Jeske O."/>
            <person name="Meyerdierks A."/>
            <person name="Storesund J.E."/>
            <person name="Kallscheuer N."/>
            <person name="Luecker S."/>
            <person name="Lage O.M."/>
            <person name="Pohl T."/>
            <person name="Merkel B.J."/>
            <person name="Hornburger P."/>
            <person name="Mueller R.-W."/>
            <person name="Bruemmer F."/>
            <person name="Labrenz M."/>
            <person name="Spormann A.M."/>
            <person name="Op den Camp H."/>
            <person name="Overmann J."/>
            <person name="Amann R."/>
            <person name="Jetten M.S.M."/>
            <person name="Mascher T."/>
            <person name="Medema M.H."/>
            <person name="Devos D.P."/>
            <person name="Kaster A.-K."/>
            <person name="Ovreas L."/>
            <person name="Rohde M."/>
            <person name="Galperin M.Y."/>
            <person name="Jogler C."/>
        </authorList>
    </citation>
    <scope>NUCLEOTIDE SEQUENCE [LARGE SCALE GENOMIC DNA]</scope>
    <source>
        <strain evidence="11 12">Poly30</strain>
    </source>
</reference>
<keyword evidence="7 8" id="KW-0472">Membrane</keyword>
<dbReference type="GO" id="GO:0009244">
    <property type="term" value="P:lipopolysaccharide core region biosynthetic process"/>
    <property type="evidence" value="ECO:0007669"/>
    <property type="project" value="TreeGrafter"/>
</dbReference>
<name>A0A518EMD4_9BACT</name>
<dbReference type="RefSeq" id="WP_145194658.1">
    <property type="nucleotide sequence ID" value="NZ_CP036434.1"/>
</dbReference>
<evidence type="ECO:0000256" key="8">
    <source>
        <dbReference type="SAM" id="Phobius"/>
    </source>
</evidence>
<dbReference type="InterPro" id="IPR000917">
    <property type="entry name" value="Sulfatase_N"/>
</dbReference>
<feature type="transmembrane region" description="Helical" evidence="8">
    <location>
        <begin position="12"/>
        <end position="35"/>
    </location>
</feature>
<dbReference type="Gene3D" id="3.40.720.10">
    <property type="entry name" value="Alkaline Phosphatase, subunit A"/>
    <property type="match status" value="1"/>
</dbReference>
<feature type="domain" description="Phosphoethanolamine transferase N-terminal" evidence="10">
    <location>
        <begin position="62"/>
        <end position="202"/>
    </location>
</feature>
<dbReference type="Proteomes" id="UP000320390">
    <property type="component" value="Chromosome"/>
</dbReference>
<dbReference type="InterPro" id="IPR058130">
    <property type="entry name" value="PEA_transf_C"/>
</dbReference>
<dbReference type="EC" id="2.7.-.-" evidence="11"/>
<evidence type="ECO:0000259" key="9">
    <source>
        <dbReference type="Pfam" id="PF00884"/>
    </source>
</evidence>